<dbReference type="SUPFAM" id="SSF52540">
    <property type="entry name" value="P-loop containing nucleoside triphosphate hydrolases"/>
    <property type="match status" value="1"/>
</dbReference>
<proteinExistence type="inferred from homology"/>
<dbReference type="PANTHER" id="PTHR42840">
    <property type="entry name" value="NAD(P)-BINDING ROSSMANN-FOLD SUPERFAMILY PROTEIN-RELATED"/>
    <property type="match status" value="1"/>
</dbReference>
<dbReference type="Pfam" id="PF24883">
    <property type="entry name" value="NPHP3_N"/>
    <property type="match status" value="1"/>
</dbReference>
<evidence type="ECO:0000256" key="5">
    <source>
        <dbReference type="ARBA" id="ARBA00022989"/>
    </source>
</evidence>
<keyword evidence="14" id="KW-1185">Reference proteome</keyword>
<dbReference type="Pfam" id="PF01544">
    <property type="entry name" value="CorA"/>
    <property type="match status" value="1"/>
</dbReference>
<dbReference type="Gene3D" id="1.20.58.340">
    <property type="entry name" value="Magnesium transport protein CorA, transmembrane region"/>
    <property type="match status" value="1"/>
</dbReference>
<evidence type="ECO:0000256" key="1">
    <source>
        <dbReference type="ARBA" id="ARBA00004141"/>
    </source>
</evidence>
<dbReference type="EMBL" id="JAAABM010000007">
    <property type="protein sequence ID" value="KAF7676037.1"/>
    <property type="molecule type" value="Genomic_DNA"/>
</dbReference>
<feature type="transmembrane region" description="Helical" evidence="9">
    <location>
        <begin position="1183"/>
        <end position="1204"/>
    </location>
</feature>
<dbReference type="InterPro" id="IPR002523">
    <property type="entry name" value="MgTranspt_CorA/ZnTranspt_ZntB"/>
</dbReference>
<organism evidence="13 14">
    <name type="scientific">Alternaria burnsii</name>
    <dbReference type="NCBI Taxonomy" id="1187904"/>
    <lineage>
        <taxon>Eukaryota</taxon>
        <taxon>Fungi</taxon>
        <taxon>Dikarya</taxon>
        <taxon>Ascomycota</taxon>
        <taxon>Pezizomycotina</taxon>
        <taxon>Dothideomycetes</taxon>
        <taxon>Pleosporomycetidae</taxon>
        <taxon>Pleosporales</taxon>
        <taxon>Pleosporineae</taxon>
        <taxon>Pleosporaceae</taxon>
        <taxon>Alternaria</taxon>
        <taxon>Alternaria sect. Alternaria</taxon>
    </lineage>
</organism>
<dbReference type="SUPFAM" id="SSF55347">
    <property type="entry name" value="Glyceraldehyde-3-phosphate dehydrogenase-like, C-terminal domain"/>
    <property type="match status" value="1"/>
</dbReference>
<dbReference type="InterPro" id="IPR045863">
    <property type="entry name" value="CorA_TM1_TM2"/>
</dbReference>
<protein>
    <submittedName>
        <fullName evidence="13">Uncharacterized protein</fullName>
    </submittedName>
</protein>
<dbReference type="Gene3D" id="3.30.360.10">
    <property type="entry name" value="Dihydrodipicolinate Reductase, domain 2"/>
    <property type="match status" value="1"/>
</dbReference>
<keyword evidence="6 9" id="KW-0472">Membrane</keyword>
<dbReference type="Pfam" id="PF22725">
    <property type="entry name" value="GFO_IDH_MocA_C3"/>
    <property type="match status" value="1"/>
</dbReference>
<dbReference type="Proteomes" id="UP000596902">
    <property type="component" value="Unassembled WGS sequence"/>
</dbReference>
<dbReference type="Gene3D" id="3.40.50.300">
    <property type="entry name" value="P-loop containing nucleotide triphosphate hydrolases"/>
    <property type="match status" value="1"/>
</dbReference>
<dbReference type="GO" id="GO:0016491">
    <property type="term" value="F:oxidoreductase activity"/>
    <property type="evidence" value="ECO:0007669"/>
    <property type="project" value="TreeGrafter"/>
</dbReference>
<dbReference type="InterPro" id="IPR027417">
    <property type="entry name" value="P-loop_NTPase"/>
</dbReference>
<dbReference type="PROSITE" id="PS50297">
    <property type="entry name" value="ANK_REP_REGION"/>
    <property type="match status" value="1"/>
</dbReference>
<dbReference type="InterPro" id="IPR055170">
    <property type="entry name" value="GFO_IDH_MocA-like_dom"/>
</dbReference>
<evidence type="ECO:0000313" key="14">
    <source>
        <dbReference type="Proteomes" id="UP000596902"/>
    </source>
</evidence>
<dbReference type="RefSeq" id="XP_038786278.1">
    <property type="nucleotide sequence ID" value="XM_038930589.1"/>
</dbReference>
<dbReference type="InterPro" id="IPR036291">
    <property type="entry name" value="NAD(P)-bd_dom_sf"/>
</dbReference>
<dbReference type="GO" id="GO:0016020">
    <property type="term" value="C:membrane"/>
    <property type="evidence" value="ECO:0007669"/>
    <property type="project" value="UniProtKB-SubCell"/>
</dbReference>
<comment type="caution">
    <text evidence="13">The sequence shown here is derived from an EMBL/GenBank/DDBJ whole genome shotgun (WGS) entry which is preliminary data.</text>
</comment>
<evidence type="ECO:0000256" key="3">
    <source>
        <dbReference type="ARBA" id="ARBA00022692"/>
    </source>
</evidence>
<feature type="domain" description="Gfo/Idh/MocA-like oxidoreductase N-terminal" evidence="10">
    <location>
        <begin position="1222"/>
        <end position="1341"/>
    </location>
</feature>
<dbReference type="SUPFAM" id="SSF51735">
    <property type="entry name" value="NAD(P)-binding Rossmann-fold domains"/>
    <property type="match status" value="1"/>
</dbReference>
<dbReference type="GeneID" id="62203767"/>
<reference evidence="13" key="2">
    <citation type="submission" date="2020-08" db="EMBL/GenBank/DDBJ databases">
        <title>Draft Genome Sequence of Cumin Blight Pathogen Alternaria burnsii.</title>
        <authorList>
            <person name="Feng Z."/>
        </authorList>
    </citation>
    <scope>NUCLEOTIDE SEQUENCE</scope>
    <source>
        <strain evidence="13">CBS107.38</strain>
    </source>
</reference>
<evidence type="ECO:0000259" key="12">
    <source>
        <dbReference type="Pfam" id="PF24883"/>
    </source>
</evidence>
<accession>A0A8H7B7J5</accession>
<dbReference type="GO" id="GO:0046873">
    <property type="term" value="F:metal ion transmembrane transporter activity"/>
    <property type="evidence" value="ECO:0007669"/>
    <property type="project" value="InterPro"/>
</dbReference>
<sequence length="1571" mass="177957">MAVRATPTLSYKSLHQRDVTIDTQNGDHQLSTEAIIGVVGVVVAGLGIASTLVWSKRRKSRGGSRRNSEELIPPNHPTYGDAFTPLYPINTWARTASNGGHNPSHKYNYQIRYERLTVQRTIPSVMETTGSNTADQTMTHITNLGDQVAEQGQEETDESKLERFREQVMSWLGYTKKRKKKTVFGTRMDTAEEEHLRLRKKYLKGIGCWFFKTEQYQRWLNENCSTLVCPGIPGSGKTMLASEVVDRLNDMSSNQDVKGSVGVAFAYLDAEHGDVRSTLEFMTQLVSQLVENCPWSDVLQDTGSRIQSTPLSLEAVTELAHEVGKLYHQVYIVVDAVDELHSAHEGVDDLIAYLQDLRDNSGAKLLFTLRDIPDVIKQLWKYDRIDIQADEEDVSKFVDRELQNTDFRWSVEKLHSQTLKDKLKKSIMLLSKDTFSLAEQAIHTLSTAPLGAAEDFVRSPSTSFVLDTFYQREAAQIVKQREKYAVLAGQVLSLISFAKRSLTLPEIHQALAFDVSEQREGLASLNIHEHEVDDAIVSSCRGLIKTKSESQEVAWVHDSASVLVGPKAWRYFQSQSFQNFQAKPFGSSQAKLFGSFQAQSFGSLQERPFRGFQLQLGTPSFLIDKLQNMCITCLSHFEFKSGPCRNDALLEERLTRYPFYRYACRYWAQHVSPLEDKEKELLWRFLEDDQSVAAAYQVFLATQEMPRSTRFSQVAPQGITGMHLAAHFGLDGILNELVKRRVDDIAVKDSNGHTPLWWAAEGKMKETAKILIPRDYETVSSLVRSGDLDLILLLLDAEYDTNRRGAWGRTLLHNAIMEDKPIIAHKLLEKNAKFDEADINGDTPLTLALQKGQHQIADILLDMGASTKSTTLEQWRQAYSKPDCRVMQLTRTTRKTSLKFLEGEPQDDMESTAQHQAMNLFVFSAPSSPAWLQSDRLSSSLQHESSWKGPVITYVVVLKFPVATTMEQKTGSSLSHMLPIGIRWSMIKDENAKAGFRRLAHCHNLPDTWIAEEMLHMYLQLLKQMRIRWEVTCKEGELHLRHFREEILNAKGEDLELTDQLLKDAQQWITLRRELAQHVTDATQFVSEYNRLYQEEKAHGDCQEFLHKFRFDIEQDLNSLDTTSQNLINIEFNLVTIREARKSVTMSASLKRLSWITFVFLPATFSASLFGMNVDILRDNPSWKWYILVGGGCMLLTFTAWLLFKFTTLHANSLVQSRKILQVAVAGLGRMGARHALNILNKTPRAELVAAFSPDQNELKWGKEHLEPYGVTLYDDYKKMLEHKGLEAVVIGTATSVHAEETLQAIEKDLHVLCEKPLSTSVQICQDVVDAAAKKPHLKVMCGFSRRFDDSYQDVARKIEEGAIGRPTVVRSQTCDRQHPDPDFFVQYAAWSGGVFVDMSVHDIDLTLWYFGSNVVPKSISANGVVAILPGLKQHKDYDNAVGIVEFWDGRIAHYYASRMMTHGQEDVTEIIGTEGKLTVNLNPQKNLVNYYSKAGITREVPADYWGRFEPGFVKEANEFTAACLDNTPVPLEFQNAVKAVRIGAWLQEALVSGKQIRFDESGKRIDRANL</sequence>
<name>A0A8H7B7J5_9PLEO</name>
<dbReference type="SUPFAM" id="SSF48403">
    <property type="entry name" value="Ankyrin repeat"/>
    <property type="match status" value="1"/>
</dbReference>
<keyword evidence="5 9" id="KW-1133">Transmembrane helix</keyword>
<feature type="repeat" description="ANK" evidence="7">
    <location>
        <begin position="840"/>
        <end position="872"/>
    </location>
</feature>
<evidence type="ECO:0000256" key="2">
    <source>
        <dbReference type="ARBA" id="ARBA00010928"/>
    </source>
</evidence>
<dbReference type="GO" id="GO:0005737">
    <property type="term" value="C:cytoplasm"/>
    <property type="evidence" value="ECO:0007669"/>
    <property type="project" value="TreeGrafter"/>
</dbReference>
<dbReference type="PANTHER" id="PTHR42840:SF11">
    <property type="entry name" value="BINDING ROSSMANN FOLD OXIDOREDUCTASE, PUTATIVE (AFU_ORTHOLOGUE AFUA_6G09900)-RELATED"/>
    <property type="match status" value="1"/>
</dbReference>
<dbReference type="InterPro" id="IPR056884">
    <property type="entry name" value="NPHP3-like_N"/>
</dbReference>
<evidence type="ECO:0000256" key="8">
    <source>
        <dbReference type="SAM" id="MobiDB-lite"/>
    </source>
</evidence>
<feature type="transmembrane region" description="Helical" evidence="9">
    <location>
        <begin position="34"/>
        <end position="55"/>
    </location>
</feature>
<dbReference type="PROSITE" id="PS50088">
    <property type="entry name" value="ANK_REPEAT"/>
    <property type="match status" value="1"/>
</dbReference>
<feature type="domain" description="Nephrocystin 3-like N-terminal" evidence="12">
    <location>
        <begin position="206"/>
        <end position="368"/>
    </location>
</feature>
<dbReference type="Pfam" id="PF01408">
    <property type="entry name" value="GFO_IDH_MocA"/>
    <property type="match status" value="1"/>
</dbReference>
<evidence type="ECO:0000256" key="7">
    <source>
        <dbReference type="PROSITE-ProRule" id="PRU00023"/>
    </source>
</evidence>
<comment type="subcellular location">
    <subcellularLocation>
        <location evidence="1">Membrane</location>
        <topology evidence="1">Multi-pass membrane protein</topology>
    </subcellularLocation>
</comment>
<dbReference type="Gene3D" id="1.25.40.20">
    <property type="entry name" value="Ankyrin repeat-containing domain"/>
    <property type="match status" value="2"/>
</dbReference>
<dbReference type="InterPro" id="IPR000683">
    <property type="entry name" value="Gfo/Idh/MocA-like_OxRdtase_N"/>
</dbReference>
<evidence type="ECO:0000259" key="11">
    <source>
        <dbReference type="Pfam" id="PF22725"/>
    </source>
</evidence>
<evidence type="ECO:0000259" key="10">
    <source>
        <dbReference type="Pfam" id="PF01408"/>
    </source>
</evidence>
<dbReference type="Gene3D" id="3.40.50.720">
    <property type="entry name" value="NAD(P)-binding Rossmann-like Domain"/>
    <property type="match status" value="1"/>
</dbReference>
<dbReference type="GO" id="GO:0000166">
    <property type="term" value="F:nucleotide binding"/>
    <property type="evidence" value="ECO:0007669"/>
    <property type="project" value="InterPro"/>
</dbReference>
<comment type="similarity">
    <text evidence="2">Belongs to the Gfo/Idh/MocA family.</text>
</comment>
<feature type="domain" description="GFO/IDH/MocA-like oxidoreductase" evidence="11">
    <location>
        <begin position="1352"/>
        <end position="1478"/>
    </location>
</feature>
<reference evidence="13" key="1">
    <citation type="submission" date="2020-01" db="EMBL/GenBank/DDBJ databases">
        <authorList>
            <person name="Feng Z.H.Z."/>
        </authorList>
    </citation>
    <scope>NUCLEOTIDE SEQUENCE</scope>
    <source>
        <strain evidence="13">CBS107.38</strain>
    </source>
</reference>
<dbReference type="GO" id="GO:0006740">
    <property type="term" value="P:NADPH regeneration"/>
    <property type="evidence" value="ECO:0007669"/>
    <property type="project" value="TreeGrafter"/>
</dbReference>
<evidence type="ECO:0000256" key="9">
    <source>
        <dbReference type="SAM" id="Phobius"/>
    </source>
</evidence>
<dbReference type="Pfam" id="PF12796">
    <property type="entry name" value="Ank_2"/>
    <property type="match status" value="1"/>
</dbReference>
<dbReference type="SUPFAM" id="SSF144083">
    <property type="entry name" value="Magnesium transport protein CorA, transmembrane region"/>
    <property type="match status" value="1"/>
</dbReference>
<feature type="transmembrane region" description="Helical" evidence="9">
    <location>
        <begin position="1153"/>
        <end position="1171"/>
    </location>
</feature>
<evidence type="ECO:0000256" key="4">
    <source>
        <dbReference type="ARBA" id="ARBA00022737"/>
    </source>
</evidence>
<keyword evidence="7" id="KW-0040">ANK repeat</keyword>
<keyword evidence="3 9" id="KW-0812">Transmembrane</keyword>
<evidence type="ECO:0000313" key="13">
    <source>
        <dbReference type="EMBL" id="KAF7676037.1"/>
    </source>
</evidence>
<feature type="region of interest" description="Disordered" evidence="8">
    <location>
        <begin position="57"/>
        <end position="77"/>
    </location>
</feature>
<keyword evidence="4" id="KW-0677">Repeat</keyword>
<dbReference type="SMART" id="SM00248">
    <property type="entry name" value="ANK"/>
    <property type="match status" value="5"/>
</dbReference>
<dbReference type="InterPro" id="IPR002110">
    <property type="entry name" value="Ankyrin_rpt"/>
</dbReference>
<evidence type="ECO:0000256" key="6">
    <source>
        <dbReference type="ARBA" id="ARBA00023136"/>
    </source>
</evidence>
<gene>
    <name evidence="13" type="ORF">GT037_005542</name>
</gene>
<dbReference type="InterPro" id="IPR036770">
    <property type="entry name" value="Ankyrin_rpt-contain_sf"/>
</dbReference>